<dbReference type="OMA" id="HKNRHVF"/>
<dbReference type="PANTHER" id="PTHR22876:SF5">
    <property type="entry name" value="CHROMOSOME 9 OPEN READING FRAME 85"/>
    <property type="match status" value="1"/>
</dbReference>
<dbReference type="InParanoid" id="A0A0V0QV37"/>
<sequence length="272" mass="32075">MQNEKSLRGGNNKKKGQKHQNKTGFKPLFNDNLIKRQQNAPLDHLCERCVEQIKWKLKFCKYKVIKDPHTCVKCNMKSIVKSYRHCCDLCSNKYKICAKCLQQKENLAPVKKNEKKGVDNALLKVMEEYLKTLRERSRRKIMRLIKDKLITFNQDKNQFEYIEEGTPVQDLQFKGLDGLDDDSLDFLDEDDGNENNEEQEEEEKSQDYSVQDQEIQKDNINKDKKEDSQVKNSDNLQQQTDQEEQKQNLAISETTKQMESMQIKESQQIDKQ</sequence>
<dbReference type="OrthoDB" id="308342at2759"/>
<evidence type="ECO:0000313" key="2">
    <source>
        <dbReference type="EMBL" id="KRX06078.1"/>
    </source>
</evidence>
<dbReference type="InterPro" id="IPR019351">
    <property type="entry name" value="DUF2039"/>
</dbReference>
<dbReference type="EMBL" id="LDAU01000102">
    <property type="protein sequence ID" value="KRX06078.1"/>
    <property type="molecule type" value="Genomic_DNA"/>
</dbReference>
<proteinExistence type="predicted"/>
<reference evidence="2 3" key="1">
    <citation type="journal article" date="2015" name="Sci. Rep.">
        <title>Genome of the facultative scuticociliatosis pathogen Pseudocohnilembus persalinus provides insight into its virulence through horizontal gene transfer.</title>
        <authorList>
            <person name="Xiong J."/>
            <person name="Wang G."/>
            <person name="Cheng J."/>
            <person name="Tian M."/>
            <person name="Pan X."/>
            <person name="Warren A."/>
            <person name="Jiang C."/>
            <person name="Yuan D."/>
            <person name="Miao W."/>
        </authorList>
    </citation>
    <scope>NUCLEOTIDE SEQUENCE [LARGE SCALE GENOMIC DNA]</scope>
    <source>
        <strain evidence="2">36N120E</strain>
    </source>
</reference>
<keyword evidence="3" id="KW-1185">Reference proteome</keyword>
<name>A0A0V0QV37_PSEPJ</name>
<organism evidence="2 3">
    <name type="scientific">Pseudocohnilembus persalinus</name>
    <name type="common">Ciliate</name>
    <dbReference type="NCBI Taxonomy" id="266149"/>
    <lineage>
        <taxon>Eukaryota</taxon>
        <taxon>Sar</taxon>
        <taxon>Alveolata</taxon>
        <taxon>Ciliophora</taxon>
        <taxon>Intramacronucleata</taxon>
        <taxon>Oligohymenophorea</taxon>
        <taxon>Scuticociliatia</taxon>
        <taxon>Philasterida</taxon>
        <taxon>Pseudocohnilembidae</taxon>
        <taxon>Pseudocohnilembus</taxon>
    </lineage>
</organism>
<dbReference type="Pfam" id="PF10217">
    <property type="entry name" value="DUF2039"/>
    <property type="match status" value="1"/>
</dbReference>
<comment type="caution">
    <text evidence="2">The sequence shown here is derived from an EMBL/GenBank/DDBJ whole genome shotgun (WGS) entry which is preliminary data.</text>
</comment>
<feature type="compositionally biased region" description="Basic and acidic residues" evidence="1">
    <location>
        <begin position="214"/>
        <end position="229"/>
    </location>
</feature>
<feature type="region of interest" description="Disordered" evidence="1">
    <location>
        <begin position="1"/>
        <end position="25"/>
    </location>
</feature>
<evidence type="ECO:0000313" key="3">
    <source>
        <dbReference type="Proteomes" id="UP000054937"/>
    </source>
</evidence>
<feature type="compositionally biased region" description="Polar residues" evidence="1">
    <location>
        <begin position="250"/>
        <end position="266"/>
    </location>
</feature>
<evidence type="ECO:0000256" key="1">
    <source>
        <dbReference type="SAM" id="MobiDB-lite"/>
    </source>
</evidence>
<feature type="region of interest" description="Disordered" evidence="1">
    <location>
        <begin position="182"/>
        <end position="272"/>
    </location>
</feature>
<feature type="compositionally biased region" description="Acidic residues" evidence="1">
    <location>
        <begin position="182"/>
        <end position="204"/>
    </location>
</feature>
<dbReference type="AlphaFoldDB" id="A0A0V0QV37"/>
<accession>A0A0V0QV37</accession>
<protein>
    <submittedName>
        <fullName evidence="2">Uncharacterized protein</fullName>
    </submittedName>
</protein>
<dbReference type="Proteomes" id="UP000054937">
    <property type="component" value="Unassembled WGS sequence"/>
</dbReference>
<gene>
    <name evidence="2" type="ORF">PPERSA_01156</name>
</gene>
<dbReference type="PANTHER" id="PTHR22876">
    <property type="entry name" value="ZGC:101016"/>
    <property type="match status" value="1"/>
</dbReference>
<feature type="compositionally biased region" description="Basic residues" evidence="1">
    <location>
        <begin position="11"/>
        <end position="21"/>
    </location>
</feature>